<sequence>MDDPDGRVLVLDYPTRQSGTIVPVFRYLIDQAIMHGMDDPGRSVYYLLGEIEHLDATIKRLGKLINVGRGVNCQSIISPQVCWISILQWLGASATRPPDAFYRLELRRRA</sequence>
<comment type="caution">
    <text evidence="1">The sequence shown here is derived from an EMBL/GenBank/DDBJ whole genome shotgun (WGS) entry which is preliminary data.</text>
</comment>
<evidence type="ECO:0000313" key="1">
    <source>
        <dbReference type="EMBL" id="MFC6907002.1"/>
    </source>
</evidence>
<name>A0ABD5V5X0_9EURY</name>
<accession>A0ABD5V5X0</accession>
<dbReference type="RefSeq" id="WP_340605582.1">
    <property type="nucleotide sequence ID" value="NZ_JBBMXV010000006.1"/>
</dbReference>
<proteinExistence type="predicted"/>
<organism evidence="1 2">
    <name type="scientific">Halalkalicoccus tibetensis</name>
    <dbReference type="NCBI Taxonomy" id="175632"/>
    <lineage>
        <taxon>Archaea</taxon>
        <taxon>Methanobacteriati</taxon>
        <taxon>Methanobacteriota</taxon>
        <taxon>Stenosarchaea group</taxon>
        <taxon>Halobacteria</taxon>
        <taxon>Halobacteriales</taxon>
        <taxon>Halococcaceae</taxon>
        <taxon>Halalkalicoccus</taxon>
    </lineage>
</organism>
<gene>
    <name evidence="1" type="ORF">ACFQGH_17565</name>
</gene>
<keyword evidence="2" id="KW-1185">Reference proteome</keyword>
<dbReference type="Proteomes" id="UP001596312">
    <property type="component" value="Unassembled WGS sequence"/>
</dbReference>
<dbReference type="AlphaFoldDB" id="A0ABD5V5X0"/>
<reference evidence="1 2" key="1">
    <citation type="journal article" date="2019" name="Int. J. Syst. Evol. Microbiol.">
        <title>The Global Catalogue of Microorganisms (GCM) 10K type strain sequencing project: providing services to taxonomists for standard genome sequencing and annotation.</title>
        <authorList>
            <consortium name="The Broad Institute Genomics Platform"/>
            <consortium name="The Broad Institute Genome Sequencing Center for Infectious Disease"/>
            <person name="Wu L."/>
            <person name="Ma J."/>
        </authorList>
    </citation>
    <scope>NUCLEOTIDE SEQUENCE [LARGE SCALE GENOMIC DNA]</scope>
    <source>
        <strain evidence="1 2">CGMCC 1.3240</strain>
    </source>
</reference>
<dbReference type="EMBL" id="JBHSXQ010000006">
    <property type="protein sequence ID" value="MFC6907002.1"/>
    <property type="molecule type" value="Genomic_DNA"/>
</dbReference>
<protein>
    <submittedName>
        <fullName evidence="1">Uncharacterized protein</fullName>
    </submittedName>
</protein>
<evidence type="ECO:0000313" key="2">
    <source>
        <dbReference type="Proteomes" id="UP001596312"/>
    </source>
</evidence>